<feature type="region of interest" description="Disordered" evidence="5">
    <location>
        <begin position="284"/>
        <end position="311"/>
    </location>
</feature>
<evidence type="ECO:0000256" key="4">
    <source>
        <dbReference type="ARBA" id="ARBA00023242"/>
    </source>
</evidence>
<dbReference type="PANTHER" id="PTHR21277">
    <property type="entry name" value="TRANSCRIPTIONAL ADAPTER 1"/>
    <property type="match status" value="1"/>
</dbReference>
<feature type="compositionally biased region" description="Low complexity" evidence="5">
    <location>
        <begin position="405"/>
        <end position="417"/>
    </location>
</feature>
<protein>
    <recommendedName>
        <fullName evidence="8">Transcriptional regulator</fullName>
    </recommendedName>
</protein>
<evidence type="ECO:0000256" key="2">
    <source>
        <dbReference type="ARBA" id="ARBA00023015"/>
    </source>
</evidence>
<feature type="region of interest" description="Disordered" evidence="5">
    <location>
        <begin position="120"/>
        <end position="216"/>
    </location>
</feature>
<dbReference type="CDD" id="cd22933">
    <property type="entry name" value="HFD_HFI1"/>
    <property type="match status" value="1"/>
</dbReference>
<feature type="compositionally biased region" description="Acidic residues" evidence="5">
    <location>
        <begin position="287"/>
        <end position="300"/>
    </location>
</feature>
<reference evidence="7" key="1">
    <citation type="journal article" date="2011" name="Genome Res.">
        <title>Phylogeny-wide analysis of social amoeba genomes highlights ancient origins for complex intercellular communication.</title>
        <authorList>
            <person name="Heidel A.J."/>
            <person name="Lawal H.M."/>
            <person name="Felder M."/>
            <person name="Schilde C."/>
            <person name="Helps N.R."/>
            <person name="Tunggal B."/>
            <person name="Rivero F."/>
            <person name="John U."/>
            <person name="Schleicher M."/>
            <person name="Eichinger L."/>
            <person name="Platzer M."/>
            <person name="Noegel A.A."/>
            <person name="Schaap P."/>
            <person name="Gloeckner G."/>
        </authorList>
    </citation>
    <scope>NUCLEOTIDE SEQUENCE [LARGE SCALE GENOMIC DNA]</scope>
    <source>
        <strain evidence="7">SH3</strain>
    </source>
</reference>
<dbReference type="PANTHER" id="PTHR21277:SF5">
    <property type="entry name" value="TRANSCRIPTIONAL ADAPTER 1"/>
    <property type="match status" value="1"/>
</dbReference>
<dbReference type="KEGG" id="dfa:DFA_12211"/>
<keyword evidence="7" id="KW-1185">Reference proteome</keyword>
<feature type="region of interest" description="Disordered" evidence="5">
    <location>
        <begin position="1"/>
        <end position="22"/>
    </location>
</feature>
<feature type="compositionally biased region" description="Low complexity" evidence="5">
    <location>
        <begin position="361"/>
        <end position="391"/>
    </location>
</feature>
<feature type="compositionally biased region" description="Low complexity" evidence="5">
    <location>
        <begin position="148"/>
        <end position="165"/>
    </location>
</feature>
<feature type="compositionally biased region" description="Basic residues" evidence="5">
    <location>
        <begin position="137"/>
        <end position="147"/>
    </location>
</feature>
<dbReference type="GO" id="GO:0006357">
    <property type="term" value="P:regulation of transcription by RNA polymerase II"/>
    <property type="evidence" value="ECO:0007669"/>
    <property type="project" value="TreeGrafter"/>
</dbReference>
<proteinExistence type="predicted"/>
<evidence type="ECO:0000313" key="6">
    <source>
        <dbReference type="EMBL" id="EGG14439.1"/>
    </source>
</evidence>
<dbReference type="GO" id="GO:0000124">
    <property type="term" value="C:SAGA complex"/>
    <property type="evidence" value="ECO:0007669"/>
    <property type="project" value="TreeGrafter"/>
</dbReference>
<dbReference type="OrthoDB" id="10264870at2759"/>
<comment type="subcellular location">
    <subcellularLocation>
        <location evidence="1">Nucleus</location>
    </subcellularLocation>
</comment>
<name>F4QCL1_CACFS</name>
<dbReference type="Proteomes" id="UP000007797">
    <property type="component" value="Unassembled WGS sequence"/>
</dbReference>
<evidence type="ECO:0000313" key="7">
    <source>
        <dbReference type="Proteomes" id="UP000007797"/>
    </source>
</evidence>
<feature type="compositionally biased region" description="Low complexity" evidence="5">
    <location>
        <begin position="172"/>
        <end position="202"/>
    </location>
</feature>
<keyword evidence="3" id="KW-0804">Transcription</keyword>
<sequence>MAKEGSQQLVATTTPTKPVAPPINGIEMERIDYIPLKKQLNNVLKDKADMYWDTLKQFFTGRMTKRELDHFVLLYLTESHLKLHNAFIRALLQNSLYANTPPTQTLDPPKPIPKKKILTYQQPVQPAQSKDKEPSGKGHRSKDKKGRSSSSLSSADTAATTTTTSKSKKPKAPSSSSSSLSSSTSSRRVSKAGNNNTTTTETSLQTKEKRTHPKYSLLYSPEVQSLKDRMETIACESGLNGVSRQSVIYMMLALERHIKDILYNSNPQLTDKQDKHHYFYHTPIPTDFDDEDDYSSDDEFLPPNQRPPPQYLAYQYDSIRNELFNQKQEKEQQKRIDNHPTTSGLTLKSYNQQENEDIQLDNNNDETSTTNTTDQTNSNNNNNNNNNNNGDNDGEKQPDKMNIENNNNNNNTTNNNNETKMEIDSTKTIDTPNNNNNINNNNATTNTSTTTTTTTNVIEPNNNNNNNTQQQLLATKPNPNYFISKNPLLSFSIPVYKIPTDLFNNNICDEIDDDNTSGGEYSSTTTTKKKSNPILSTQDVYSTIEMNPYILGEDTLNFERINLNRTTQKA</sequence>
<dbReference type="STRING" id="1054147.F4QCL1"/>
<gene>
    <name evidence="6" type="ORF">DFA_12211</name>
</gene>
<feature type="compositionally biased region" description="Basic and acidic residues" evidence="5">
    <location>
        <begin position="393"/>
        <end position="402"/>
    </location>
</feature>
<feature type="compositionally biased region" description="Low complexity" evidence="5">
    <location>
        <begin position="428"/>
        <end position="450"/>
    </location>
</feature>
<keyword evidence="2" id="KW-0805">Transcription regulation</keyword>
<accession>F4QCL1</accession>
<dbReference type="AlphaFoldDB" id="F4QCL1"/>
<dbReference type="Pfam" id="PF12767">
    <property type="entry name" value="SAGA-Tad1"/>
    <property type="match status" value="1"/>
</dbReference>
<feature type="compositionally biased region" description="Polar residues" evidence="5">
    <location>
        <begin position="339"/>
        <end position="353"/>
    </location>
</feature>
<dbReference type="RefSeq" id="XP_004353848.1">
    <property type="nucleotide sequence ID" value="XM_004353796.1"/>
</dbReference>
<dbReference type="GO" id="GO:0003713">
    <property type="term" value="F:transcription coactivator activity"/>
    <property type="evidence" value="ECO:0007669"/>
    <property type="project" value="TreeGrafter"/>
</dbReference>
<evidence type="ECO:0000256" key="3">
    <source>
        <dbReference type="ARBA" id="ARBA00023163"/>
    </source>
</evidence>
<dbReference type="OMA" id="SEDYWEW"/>
<feature type="compositionally biased region" description="Basic and acidic residues" evidence="5">
    <location>
        <begin position="327"/>
        <end position="338"/>
    </location>
</feature>
<organism evidence="6 7">
    <name type="scientific">Cavenderia fasciculata</name>
    <name type="common">Slime mold</name>
    <name type="synonym">Dictyostelium fasciculatum</name>
    <dbReference type="NCBI Taxonomy" id="261658"/>
    <lineage>
        <taxon>Eukaryota</taxon>
        <taxon>Amoebozoa</taxon>
        <taxon>Evosea</taxon>
        <taxon>Eumycetozoa</taxon>
        <taxon>Dictyostelia</taxon>
        <taxon>Acytosteliales</taxon>
        <taxon>Cavenderiaceae</taxon>
        <taxon>Cavenderia</taxon>
    </lineage>
</organism>
<evidence type="ECO:0000256" key="5">
    <source>
        <dbReference type="SAM" id="MobiDB-lite"/>
    </source>
</evidence>
<feature type="region of interest" description="Disordered" evidence="5">
    <location>
        <begin position="327"/>
        <end position="450"/>
    </location>
</feature>
<evidence type="ECO:0008006" key="8">
    <source>
        <dbReference type="Google" id="ProtNLM"/>
    </source>
</evidence>
<keyword evidence="4" id="KW-0539">Nucleus</keyword>
<dbReference type="GeneID" id="14866179"/>
<dbReference type="EMBL" id="GL883029">
    <property type="protein sequence ID" value="EGG14439.1"/>
    <property type="molecule type" value="Genomic_DNA"/>
</dbReference>
<evidence type="ECO:0000256" key="1">
    <source>
        <dbReference type="ARBA" id="ARBA00004123"/>
    </source>
</evidence>
<dbReference type="GO" id="GO:0005634">
    <property type="term" value="C:nucleus"/>
    <property type="evidence" value="ECO:0007669"/>
    <property type="project" value="UniProtKB-SubCell"/>
</dbReference>
<dbReference type="InterPro" id="IPR024738">
    <property type="entry name" value="Hfi1/Tada1"/>
</dbReference>